<evidence type="ECO:0000256" key="1">
    <source>
        <dbReference type="ARBA" id="ARBA00023015"/>
    </source>
</evidence>
<keyword evidence="2" id="KW-0238">DNA-binding</keyword>
<dbReference type="PANTHER" id="PTHR43537:SF45">
    <property type="entry name" value="GNTR FAMILY REGULATORY PROTEIN"/>
    <property type="match status" value="1"/>
</dbReference>
<keyword evidence="6" id="KW-1185">Reference proteome</keyword>
<evidence type="ECO:0000313" key="6">
    <source>
        <dbReference type="Proteomes" id="UP001596119"/>
    </source>
</evidence>
<dbReference type="SUPFAM" id="SSF46785">
    <property type="entry name" value="Winged helix' DNA-binding domain"/>
    <property type="match status" value="1"/>
</dbReference>
<reference evidence="6" key="1">
    <citation type="journal article" date="2019" name="Int. J. Syst. Evol. Microbiol.">
        <title>The Global Catalogue of Microorganisms (GCM) 10K type strain sequencing project: providing services to taxonomists for standard genome sequencing and annotation.</title>
        <authorList>
            <consortium name="The Broad Institute Genomics Platform"/>
            <consortium name="The Broad Institute Genome Sequencing Center for Infectious Disease"/>
            <person name="Wu L."/>
            <person name="Ma J."/>
        </authorList>
    </citation>
    <scope>NUCLEOTIDE SEQUENCE [LARGE SCALE GENOMIC DNA]</scope>
    <source>
        <strain evidence="6">CGMCC 4.7397</strain>
    </source>
</reference>
<dbReference type="Gene3D" id="1.20.120.530">
    <property type="entry name" value="GntR ligand-binding domain-like"/>
    <property type="match status" value="1"/>
</dbReference>
<dbReference type="Proteomes" id="UP001596119">
    <property type="component" value="Unassembled WGS sequence"/>
</dbReference>
<dbReference type="CDD" id="cd07377">
    <property type="entry name" value="WHTH_GntR"/>
    <property type="match status" value="1"/>
</dbReference>
<dbReference type="PRINTS" id="PR00035">
    <property type="entry name" value="HTHGNTR"/>
</dbReference>
<dbReference type="SMART" id="SM00895">
    <property type="entry name" value="FCD"/>
    <property type="match status" value="1"/>
</dbReference>
<keyword evidence="1" id="KW-0805">Transcription regulation</keyword>
<name>A0ABW1I4D7_9PSEU</name>
<keyword evidence="3" id="KW-0804">Transcription</keyword>
<dbReference type="Gene3D" id="1.10.10.10">
    <property type="entry name" value="Winged helix-like DNA-binding domain superfamily/Winged helix DNA-binding domain"/>
    <property type="match status" value="1"/>
</dbReference>
<dbReference type="PROSITE" id="PS50949">
    <property type="entry name" value="HTH_GNTR"/>
    <property type="match status" value="1"/>
</dbReference>
<accession>A0ABW1I4D7</accession>
<dbReference type="InterPro" id="IPR008920">
    <property type="entry name" value="TF_FadR/GntR_C"/>
</dbReference>
<evidence type="ECO:0000259" key="4">
    <source>
        <dbReference type="PROSITE" id="PS50949"/>
    </source>
</evidence>
<proteinExistence type="predicted"/>
<evidence type="ECO:0000256" key="2">
    <source>
        <dbReference type="ARBA" id="ARBA00023125"/>
    </source>
</evidence>
<feature type="domain" description="HTH gntR-type" evidence="4">
    <location>
        <begin position="11"/>
        <end position="78"/>
    </location>
</feature>
<dbReference type="SMART" id="SM00345">
    <property type="entry name" value="HTH_GNTR"/>
    <property type="match status" value="1"/>
</dbReference>
<dbReference type="SUPFAM" id="SSF48008">
    <property type="entry name" value="GntR ligand-binding domain-like"/>
    <property type="match status" value="1"/>
</dbReference>
<dbReference type="Pfam" id="PF07729">
    <property type="entry name" value="FCD"/>
    <property type="match status" value="1"/>
</dbReference>
<dbReference type="PANTHER" id="PTHR43537">
    <property type="entry name" value="TRANSCRIPTIONAL REGULATOR, GNTR FAMILY"/>
    <property type="match status" value="1"/>
</dbReference>
<comment type="caution">
    <text evidence="5">The sequence shown here is derived from an EMBL/GenBank/DDBJ whole genome shotgun (WGS) entry which is preliminary data.</text>
</comment>
<sequence>MAGWASVTEDEGGVGNCLTQIRMMVLAGELLPGQKVHQGDLAQRLGVSRIPVREALAKLHAEGVLDHRPKTGFTVARFNSEDLAEIYLMRRLLETALTRATDLSTVDVKRMRELLDRLSGVSPVTEPEEFAQLNKAFHFTLFEASPLELVRQEVERLWYMSSFYRALHLYEAKRSANLQAEHLRIIEAIEQNDLDRLILELDQHRASTEHMVVDRIGRSRRPSMGAV</sequence>
<gene>
    <name evidence="5" type="ORF">ACFQH9_04650</name>
</gene>
<evidence type="ECO:0000313" key="5">
    <source>
        <dbReference type="EMBL" id="MFC5947561.1"/>
    </source>
</evidence>
<evidence type="ECO:0000256" key="3">
    <source>
        <dbReference type="ARBA" id="ARBA00023163"/>
    </source>
</evidence>
<dbReference type="InterPro" id="IPR036390">
    <property type="entry name" value="WH_DNA-bd_sf"/>
</dbReference>
<dbReference type="InterPro" id="IPR000524">
    <property type="entry name" value="Tscrpt_reg_HTH_GntR"/>
</dbReference>
<dbReference type="EMBL" id="JBHSQK010000007">
    <property type="protein sequence ID" value="MFC5947561.1"/>
    <property type="molecule type" value="Genomic_DNA"/>
</dbReference>
<dbReference type="RefSeq" id="WP_379564524.1">
    <property type="nucleotide sequence ID" value="NZ_JBHSQK010000007.1"/>
</dbReference>
<dbReference type="Pfam" id="PF00392">
    <property type="entry name" value="GntR"/>
    <property type="match status" value="1"/>
</dbReference>
<organism evidence="5 6">
    <name type="scientific">Pseudonocardia lutea</name>
    <dbReference type="NCBI Taxonomy" id="2172015"/>
    <lineage>
        <taxon>Bacteria</taxon>
        <taxon>Bacillati</taxon>
        <taxon>Actinomycetota</taxon>
        <taxon>Actinomycetes</taxon>
        <taxon>Pseudonocardiales</taxon>
        <taxon>Pseudonocardiaceae</taxon>
        <taxon>Pseudonocardia</taxon>
    </lineage>
</organism>
<protein>
    <submittedName>
        <fullName evidence="5">GntR family transcriptional regulator</fullName>
    </submittedName>
</protein>
<dbReference type="InterPro" id="IPR036388">
    <property type="entry name" value="WH-like_DNA-bd_sf"/>
</dbReference>
<dbReference type="InterPro" id="IPR011711">
    <property type="entry name" value="GntR_C"/>
</dbReference>